<keyword evidence="3" id="KW-1185">Reference proteome</keyword>
<organism evidence="2 3">
    <name type="scientific">Extremus antarcticus</name>
    <dbReference type="NCBI Taxonomy" id="702011"/>
    <lineage>
        <taxon>Eukaryota</taxon>
        <taxon>Fungi</taxon>
        <taxon>Dikarya</taxon>
        <taxon>Ascomycota</taxon>
        <taxon>Pezizomycotina</taxon>
        <taxon>Dothideomycetes</taxon>
        <taxon>Dothideomycetidae</taxon>
        <taxon>Mycosphaerellales</taxon>
        <taxon>Extremaceae</taxon>
        <taxon>Extremus</taxon>
    </lineage>
</organism>
<sequence>MQQTPVSHHLRSAAPTDNFSTDNLSTDNYIPDDFPVDDISTDGLPVDDIHNDHNGGLEASEHGHEPDINPSIQQGSYEVELRVSSKHMSIASQVFGKALEGQPTGDKDKRTILLLQDDFGAMHILMNIIHGWTRRVPKRVDVQVFKQVVGLIDKYEFHEAAETFTDMWFDSLRETLLQDHHRDLASWIFICWVLQKPSEYNVLTKKAIWETNGELQDDDGRVLYWVLRGIQSRQQTTLREVFNILSEMLDRYNGPQPVCYRDTNCDPLALGKLIRGLRMIGLYPVPESFATKSSVKAIFTDIRSIELVPLCEEYYRKAGRKVQLWDQYDGEAKVHMDKELETSLSRIQDQLYGLELRNGDRRTD</sequence>
<feature type="compositionally biased region" description="Polar residues" evidence="1">
    <location>
        <begin position="15"/>
        <end position="28"/>
    </location>
</feature>
<dbReference type="Proteomes" id="UP001271007">
    <property type="component" value="Unassembled WGS sequence"/>
</dbReference>
<feature type="compositionally biased region" description="Basic and acidic residues" evidence="1">
    <location>
        <begin position="47"/>
        <end position="67"/>
    </location>
</feature>
<feature type="region of interest" description="Disordered" evidence="1">
    <location>
        <begin position="1"/>
        <end position="71"/>
    </location>
</feature>
<gene>
    <name evidence="2" type="ORF">LTR09_012545</name>
</gene>
<protein>
    <recommendedName>
        <fullName evidence="4">BTB domain-containing protein</fullName>
    </recommendedName>
</protein>
<dbReference type="AlphaFoldDB" id="A0AAJ0G4B3"/>
<dbReference type="EMBL" id="JAWDJX010000134">
    <property type="protein sequence ID" value="KAK3045915.1"/>
    <property type="molecule type" value="Genomic_DNA"/>
</dbReference>
<name>A0AAJ0G4B3_9PEZI</name>
<proteinExistence type="predicted"/>
<evidence type="ECO:0000313" key="3">
    <source>
        <dbReference type="Proteomes" id="UP001271007"/>
    </source>
</evidence>
<accession>A0AAJ0G4B3</accession>
<evidence type="ECO:0000256" key="1">
    <source>
        <dbReference type="SAM" id="MobiDB-lite"/>
    </source>
</evidence>
<evidence type="ECO:0008006" key="4">
    <source>
        <dbReference type="Google" id="ProtNLM"/>
    </source>
</evidence>
<evidence type="ECO:0000313" key="2">
    <source>
        <dbReference type="EMBL" id="KAK3045915.1"/>
    </source>
</evidence>
<reference evidence="2" key="1">
    <citation type="submission" date="2023-04" db="EMBL/GenBank/DDBJ databases">
        <title>Black Yeasts Isolated from many extreme environments.</title>
        <authorList>
            <person name="Coleine C."/>
            <person name="Stajich J.E."/>
            <person name="Selbmann L."/>
        </authorList>
    </citation>
    <scope>NUCLEOTIDE SEQUENCE</scope>
    <source>
        <strain evidence="2">CCFEE 5312</strain>
    </source>
</reference>
<comment type="caution">
    <text evidence="2">The sequence shown here is derived from an EMBL/GenBank/DDBJ whole genome shotgun (WGS) entry which is preliminary data.</text>
</comment>